<dbReference type="Gene3D" id="3.20.20.70">
    <property type="entry name" value="Aldolase class I"/>
    <property type="match status" value="1"/>
</dbReference>
<dbReference type="EMBL" id="LR214940">
    <property type="protein sequence ID" value="VEU55673.1"/>
    <property type="molecule type" value="Genomic_DNA"/>
</dbReference>
<feature type="domain" description="Glycoside-hydrolase family GH114 TIM-barrel" evidence="2">
    <location>
        <begin position="61"/>
        <end position="160"/>
    </location>
</feature>
<dbReference type="KEGG" id="mob:NCTC10112_00356"/>
<organism evidence="3 4">
    <name type="scientific">Metamycoplasma orale</name>
    <name type="common">Mycoplasma orale</name>
    <dbReference type="NCBI Taxonomy" id="2121"/>
    <lineage>
        <taxon>Bacteria</taxon>
        <taxon>Bacillati</taxon>
        <taxon>Mycoplasmatota</taxon>
        <taxon>Mycoplasmoidales</taxon>
        <taxon>Metamycoplasmataceae</taxon>
        <taxon>Metamycoplasma</taxon>
    </lineage>
</organism>
<dbReference type="Pfam" id="PF03537">
    <property type="entry name" value="Glyco_hydro_114"/>
    <property type="match status" value="1"/>
</dbReference>
<evidence type="ECO:0000256" key="1">
    <source>
        <dbReference type="SAM" id="Phobius"/>
    </source>
</evidence>
<dbReference type="OrthoDB" id="10730at2"/>
<keyword evidence="1" id="KW-0472">Membrane</keyword>
<evidence type="ECO:0000259" key="2">
    <source>
        <dbReference type="Pfam" id="PF03537"/>
    </source>
</evidence>
<keyword evidence="1" id="KW-1133">Transmembrane helix</keyword>
<evidence type="ECO:0000313" key="4">
    <source>
        <dbReference type="Proteomes" id="UP000290482"/>
    </source>
</evidence>
<keyword evidence="1" id="KW-0812">Transmembrane</keyword>
<keyword evidence="4" id="KW-1185">Reference proteome</keyword>
<dbReference type="PANTHER" id="PTHR35882:SF2">
    <property type="entry name" value="PELA"/>
    <property type="match status" value="1"/>
</dbReference>
<name>A0A448ZX42_METOS</name>
<protein>
    <submittedName>
        <fullName evidence="3">Uncharacterized conserved protein</fullName>
    </submittedName>
</protein>
<dbReference type="InterPro" id="IPR004352">
    <property type="entry name" value="GH114_TIM-barrel"/>
</dbReference>
<evidence type="ECO:0000313" key="3">
    <source>
        <dbReference type="EMBL" id="VEU55673.1"/>
    </source>
</evidence>
<dbReference type="InterPro" id="IPR013785">
    <property type="entry name" value="Aldolase_TIM"/>
</dbReference>
<proteinExistence type="predicted"/>
<dbReference type="AlphaFoldDB" id="A0A448ZX42"/>
<dbReference type="Proteomes" id="UP000290482">
    <property type="component" value="Chromosome"/>
</dbReference>
<dbReference type="InterPro" id="IPR017853">
    <property type="entry name" value="GH"/>
</dbReference>
<sequence>MHYLNIWNKFWFFIKRYWWILIISLIPFLTMTSCYKPNQITEQVEYGVFLGISNDKISRLEKYKTVVIEPQEFSKENIEKLHNDKKFVYGYLNIGAIEKYRPYYNEYKDITLGTYEDWPDERWVDVSKSKWQNFVVNNLAQSYKEKNFDGLFLDNFDVYYHYARPEIFKGLCDICTHLKNLGFRLLINGGDTFVSKCIQNNNASSYFDGINQETVFTSINFKNKTYGKQKAEQHEYFTQYLKSVKQTNLSVVYLLEYGANSKLLKEIDEYCKENGFGYYNAPSLELK</sequence>
<gene>
    <name evidence="3" type="ORF">NCTC10112_00356</name>
</gene>
<reference evidence="3 4" key="1">
    <citation type="submission" date="2019-01" db="EMBL/GenBank/DDBJ databases">
        <authorList>
            <consortium name="Pathogen Informatics"/>
        </authorList>
    </citation>
    <scope>NUCLEOTIDE SEQUENCE [LARGE SCALE GENOMIC DNA]</scope>
    <source>
        <strain evidence="3 4">NCTC10112</strain>
    </source>
</reference>
<feature type="transmembrane region" description="Helical" evidence="1">
    <location>
        <begin position="17"/>
        <end position="35"/>
    </location>
</feature>
<accession>A0A448ZX42</accession>
<dbReference type="SUPFAM" id="SSF51445">
    <property type="entry name" value="(Trans)glycosidases"/>
    <property type="match status" value="1"/>
</dbReference>
<dbReference type="PANTHER" id="PTHR35882">
    <property type="entry name" value="PELA"/>
    <property type="match status" value="1"/>
</dbReference>